<evidence type="ECO:0000256" key="1">
    <source>
        <dbReference type="ARBA" id="ARBA00022729"/>
    </source>
</evidence>
<gene>
    <name evidence="4" type="ORF">DM558_13445</name>
</gene>
<reference evidence="5" key="1">
    <citation type="submission" date="2018-06" db="EMBL/GenBank/DDBJ databases">
        <title>Complete genome of Pseudomonas insecticola strain QZS01.</title>
        <authorList>
            <person name="Wang J."/>
            <person name="Su Q."/>
        </authorList>
    </citation>
    <scope>NUCLEOTIDE SEQUENCE [LARGE SCALE GENOMIC DNA]</scope>
    <source>
        <strain evidence="5">QZS01</strain>
    </source>
</reference>
<dbReference type="PANTHER" id="PTHR35037">
    <property type="entry name" value="C-TERMINAL REGION OF AIDA-LIKE PROTEIN"/>
    <property type="match status" value="1"/>
</dbReference>
<dbReference type="InterPro" id="IPR011050">
    <property type="entry name" value="Pectin_lyase_fold/virulence"/>
</dbReference>
<protein>
    <submittedName>
        <fullName evidence="4">Autotransporter outer membrane beta-barrel domain-containing protein</fullName>
    </submittedName>
</protein>
<sequence>MYSSKSLLFFVPLITFTSFVYADKSYVDADFSSTASAIQSNSTTGNVTINTTNASTPHIVTNGYGLEVLDGTSFNVNNTNDFTIDGSWGIRVLNSTGSGISQLMLNGPGNLVINSSGQRGIFVGRDSELISDSKVLINANMAGIWGYDSGRMTFNKEVDITANNYGVIVQKADPSMADPTITFNGKVAINILGSGSAVVAQGVPIPGQGINAQGGKIEFKNGLEATTADGNVIESTDSTQVIVNGDSYLTSSNGTSMVALAADYGQIDINDKAIINGHVAGIDNGVVNLNLTAGSIITGAMTTNSGTGQVNVNMAGGTWNMTESSDITSLALSNTQVKFTDTNFSKLTSKSLSGNGNFTLKTDIVAGQGDKLVITDSSSGSHSITVNNQGSSLTNGTEKLTVVETGDGGANFSLANSVELGGFEYGLQRATADSKNWELVGRGQKTSTAEASISFLNSAYLLNYIDTQTLFQRMGDLKAVNGQEGNFWIRGYGGKLNSFNSNQLHGFDMNYNGYQLGIDKLLEISNGNLYLGTMLGYTHADPDYKRGNGTVKDYNAGLYGTYIDNTGFYVDAVAKYMYMRNRFDVIDTAGRTVKGTAKNQGYSLSIEVGKRFAISNTAFYIEPQSQLTYSYMGDSTTHASNGLKVKLNSYNSTLARAGAAVGYQVNNAQNPIDIYIKAGYVKEFSGKTSYKLNQYKEKYNFRGGWVDSAVGANVQLNNRHNIYGEVSYANGDRFDKQQINLGYRYQF</sequence>
<dbReference type="KEGG" id="emo:DM558_13445"/>
<dbReference type="Pfam" id="PF03797">
    <property type="entry name" value="Autotransporter"/>
    <property type="match status" value="1"/>
</dbReference>
<dbReference type="Gene3D" id="2.40.128.130">
    <property type="entry name" value="Autotransporter beta-domain"/>
    <property type="match status" value="1"/>
</dbReference>
<dbReference type="SUPFAM" id="SSF51126">
    <property type="entry name" value="Pectin lyase-like"/>
    <property type="match status" value="1"/>
</dbReference>
<organism evidence="4 5">
    <name type="scientific">Entomomonas moraniae</name>
    <dbReference type="NCBI Taxonomy" id="2213226"/>
    <lineage>
        <taxon>Bacteria</taxon>
        <taxon>Pseudomonadati</taxon>
        <taxon>Pseudomonadota</taxon>
        <taxon>Gammaproteobacteria</taxon>
        <taxon>Pseudomonadales</taxon>
        <taxon>Pseudomonadaceae</taxon>
        <taxon>Entomomonas</taxon>
    </lineage>
</organism>
<dbReference type="InterPro" id="IPR005546">
    <property type="entry name" value="Autotransporte_beta"/>
</dbReference>
<accession>A0A451EPI0</accession>
<dbReference type="InterPro" id="IPR051551">
    <property type="entry name" value="Autotransporter_adhesion"/>
</dbReference>
<dbReference type="AlphaFoldDB" id="A0A451EPI0"/>
<dbReference type="PRINTS" id="PR01484">
    <property type="entry name" value="PRTACTNFAMLY"/>
</dbReference>
<dbReference type="GO" id="GO:0019867">
    <property type="term" value="C:outer membrane"/>
    <property type="evidence" value="ECO:0007669"/>
    <property type="project" value="InterPro"/>
</dbReference>
<dbReference type="SUPFAM" id="SSF103515">
    <property type="entry name" value="Autotransporter"/>
    <property type="match status" value="1"/>
</dbReference>
<dbReference type="Gene3D" id="2.160.20.20">
    <property type="match status" value="1"/>
</dbReference>
<dbReference type="Proteomes" id="UP000273143">
    <property type="component" value="Chromosome"/>
</dbReference>
<keyword evidence="1 2" id="KW-0732">Signal</keyword>
<dbReference type="InterPro" id="IPR006315">
    <property type="entry name" value="OM_autotransptr_brl_dom"/>
</dbReference>
<feature type="chain" id="PRO_5019145787" evidence="2">
    <location>
        <begin position="23"/>
        <end position="747"/>
    </location>
</feature>
<evidence type="ECO:0000256" key="2">
    <source>
        <dbReference type="SAM" id="SignalP"/>
    </source>
</evidence>
<evidence type="ECO:0000313" key="4">
    <source>
        <dbReference type="EMBL" id="AZS51710.1"/>
    </source>
</evidence>
<dbReference type="PANTHER" id="PTHR35037:SF7">
    <property type="entry name" value="AUTOTRANSPORTER"/>
    <property type="match status" value="1"/>
</dbReference>
<dbReference type="Pfam" id="PF03212">
    <property type="entry name" value="Pertactin"/>
    <property type="match status" value="1"/>
</dbReference>
<proteinExistence type="predicted"/>
<feature type="domain" description="Autotransporter" evidence="3">
    <location>
        <begin position="480"/>
        <end position="747"/>
    </location>
</feature>
<feature type="signal peptide" evidence="2">
    <location>
        <begin position="1"/>
        <end position="22"/>
    </location>
</feature>
<dbReference type="SMART" id="SM00869">
    <property type="entry name" value="Autotransporter"/>
    <property type="match status" value="1"/>
</dbReference>
<name>A0A451EPI0_9GAMM</name>
<keyword evidence="5" id="KW-1185">Reference proteome</keyword>
<dbReference type="InterPro" id="IPR004899">
    <property type="entry name" value="Pertactin_central"/>
</dbReference>
<dbReference type="InterPro" id="IPR012332">
    <property type="entry name" value="Autotransporter_pectin_lyase_C"/>
</dbReference>
<dbReference type="RefSeq" id="WP_127164433.1">
    <property type="nucleotide sequence ID" value="NZ_CP029822.1"/>
</dbReference>
<dbReference type="InterPro" id="IPR003991">
    <property type="entry name" value="Pertactin_virulence_factor"/>
</dbReference>
<dbReference type="InterPro" id="IPR036709">
    <property type="entry name" value="Autotransporte_beta_dom_sf"/>
</dbReference>
<evidence type="ECO:0000313" key="5">
    <source>
        <dbReference type="Proteomes" id="UP000273143"/>
    </source>
</evidence>
<evidence type="ECO:0000259" key="3">
    <source>
        <dbReference type="PROSITE" id="PS51208"/>
    </source>
</evidence>
<dbReference type="EMBL" id="CP029822">
    <property type="protein sequence ID" value="AZS51710.1"/>
    <property type="molecule type" value="Genomic_DNA"/>
</dbReference>
<dbReference type="NCBIfam" id="TIGR01414">
    <property type="entry name" value="autotrans_barl"/>
    <property type="match status" value="1"/>
</dbReference>
<dbReference type="PROSITE" id="PS51208">
    <property type="entry name" value="AUTOTRANSPORTER"/>
    <property type="match status" value="1"/>
</dbReference>